<dbReference type="InterPro" id="IPR029024">
    <property type="entry name" value="TerB-like"/>
</dbReference>
<evidence type="ECO:0000313" key="5">
    <source>
        <dbReference type="Proteomes" id="UP000036426"/>
    </source>
</evidence>
<evidence type="ECO:0000313" key="3">
    <source>
        <dbReference type="EMBL" id="KLU98453.1"/>
    </source>
</evidence>
<accession>A0A090QLZ3</accession>
<dbReference type="PATRIC" id="fig|754436.4.peg.4712"/>
<dbReference type="STRING" id="754436.JCM19237_2087"/>
<name>A0A090QLZ3_9GAMM</name>
<dbReference type="Proteomes" id="UP000029227">
    <property type="component" value="Unassembled WGS sequence"/>
</dbReference>
<sequence length="151" mass="16518">MSIFNKIKNAVSAGQSELASQVSRFKNRKFMEGTVAVCACISMASNGASAEEKQKMVGFIQQSKDLAVFDVQEVIAFFNELATGFEFDVDIGKGEAMKYVMRLKDQPDAAQLALRVGIAVAKSDGDFDDQEKAIAREICQALGFSTDEYHL</sequence>
<dbReference type="EMBL" id="LDOV01000053">
    <property type="protein sequence ID" value="KLU98453.1"/>
    <property type="molecule type" value="Genomic_DNA"/>
</dbReference>
<reference evidence="2 4" key="1">
    <citation type="journal article" date="2014" name="Genome Announc.">
        <title>Draft Genome Sequences of Two Vibrionaceae Species, Vibrio ponticus C121 and Photobacterium aphoticum C119, Isolated as Coral Reef Microbiota.</title>
        <authorList>
            <person name="Al-saari N."/>
            <person name="Meirelles P.M."/>
            <person name="Mino S."/>
            <person name="Suda W."/>
            <person name="Oshima K."/>
            <person name="Hattori M."/>
            <person name="Ohkuma M."/>
            <person name="Thompson F.L."/>
            <person name="Gomez-Gil B."/>
            <person name="Sawabe T."/>
            <person name="Sawabe T."/>
        </authorList>
    </citation>
    <scope>NUCLEOTIDE SEQUENCE [LARGE SCALE GENOMIC DNA]</scope>
    <source>
        <strain evidence="2 4">JCM 19237</strain>
    </source>
</reference>
<dbReference type="Gene3D" id="1.10.3680.10">
    <property type="entry name" value="TerB-like"/>
    <property type="match status" value="1"/>
</dbReference>
<feature type="domain" description="Co-chaperone DjlA N-terminal" evidence="1">
    <location>
        <begin position="33"/>
        <end position="149"/>
    </location>
</feature>
<proteinExistence type="predicted"/>
<dbReference type="SUPFAM" id="SSF158682">
    <property type="entry name" value="TerB-like"/>
    <property type="match status" value="1"/>
</dbReference>
<gene>
    <name evidence="3" type="ORF">ABT58_22440</name>
    <name evidence="2" type="ORF">JCM19237_2087</name>
</gene>
<dbReference type="eggNOG" id="COG3793">
    <property type="taxonomic scope" value="Bacteria"/>
</dbReference>
<dbReference type="AlphaFoldDB" id="A0A090QLZ3"/>
<protein>
    <submittedName>
        <fullName evidence="2">Tellurite resistance protein TerB</fullName>
    </submittedName>
    <submittedName>
        <fullName evidence="3">Tellurium resistance protein TerB</fullName>
    </submittedName>
</protein>
<evidence type="ECO:0000313" key="2">
    <source>
        <dbReference type="EMBL" id="GAL03936.1"/>
    </source>
</evidence>
<dbReference type="OrthoDB" id="6543050at2"/>
<dbReference type="CDD" id="cd07176">
    <property type="entry name" value="terB"/>
    <property type="match status" value="1"/>
</dbReference>
<keyword evidence="5" id="KW-1185">Reference proteome</keyword>
<dbReference type="EMBL" id="BBMN01000003">
    <property type="protein sequence ID" value="GAL03936.1"/>
    <property type="molecule type" value="Genomic_DNA"/>
</dbReference>
<evidence type="ECO:0000313" key="4">
    <source>
        <dbReference type="Proteomes" id="UP000029227"/>
    </source>
</evidence>
<reference evidence="3 5" key="2">
    <citation type="submission" date="2015-05" db="EMBL/GenBank/DDBJ databases">
        <title>Photobacterium galathea sp. nov.</title>
        <authorList>
            <person name="Machado H."/>
            <person name="Gram L."/>
        </authorList>
    </citation>
    <scope>NUCLEOTIDE SEQUENCE [LARGE SCALE GENOMIC DNA]</scope>
    <source>
        <strain evidence="3 5">DSM 25995</strain>
    </source>
</reference>
<dbReference type="RefSeq" id="WP_047876668.1">
    <property type="nucleotide sequence ID" value="NZ_BMYC01000025.1"/>
</dbReference>
<organism evidence="2 4">
    <name type="scientific">Photobacterium aphoticum</name>
    <dbReference type="NCBI Taxonomy" id="754436"/>
    <lineage>
        <taxon>Bacteria</taxon>
        <taxon>Pseudomonadati</taxon>
        <taxon>Pseudomonadota</taxon>
        <taxon>Gammaproteobacteria</taxon>
        <taxon>Vibrionales</taxon>
        <taxon>Vibrionaceae</taxon>
        <taxon>Photobacterium</taxon>
    </lineage>
</organism>
<dbReference type="InterPro" id="IPR007791">
    <property type="entry name" value="DjlA_N"/>
</dbReference>
<comment type="caution">
    <text evidence="2">The sequence shown here is derived from an EMBL/GenBank/DDBJ whole genome shotgun (WGS) entry which is preliminary data.</text>
</comment>
<dbReference type="Proteomes" id="UP000036426">
    <property type="component" value="Unassembled WGS sequence"/>
</dbReference>
<evidence type="ECO:0000259" key="1">
    <source>
        <dbReference type="Pfam" id="PF05099"/>
    </source>
</evidence>
<dbReference type="Pfam" id="PF05099">
    <property type="entry name" value="TerB"/>
    <property type="match status" value="1"/>
</dbReference>